<dbReference type="InterPro" id="IPR036488">
    <property type="entry name" value="DUF1883-like_sf"/>
</dbReference>
<dbReference type="SUPFAM" id="SSF141099">
    <property type="entry name" value="Atu1913-like"/>
    <property type="match status" value="1"/>
</dbReference>
<reference evidence="2 3" key="1">
    <citation type="submission" date="2015-03" db="EMBL/GenBank/DDBJ databases">
        <title>Draft Genome Sequence of Burkholderia andropogonis type strain ICMP2807, isolated from Sorghum bicolor.</title>
        <authorList>
            <person name="Lopes-Santos L."/>
            <person name="Castro D.B."/>
            <person name="Ottoboni L.M."/>
            <person name="Park D."/>
            <person name="Weirc B.S."/>
            <person name="Destefano S.A."/>
        </authorList>
    </citation>
    <scope>NUCLEOTIDE SEQUENCE [LARGE SCALE GENOMIC DNA]</scope>
    <source>
        <strain evidence="2 3">ICMP2807</strain>
    </source>
</reference>
<dbReference type="Proteomes" id="UP000033618">
    <property type="component" value="Unassembled WGS sequence"/>
</dbReference>
<accession>A0A0F5K160</accession>
<dbReference type="AlphaFoldDB" id="A0A0F5K160"/>
<keyword evidence="3" id="KW-1185">Reference proteome</keyword>
<feature type="domain" description="DUF1883" evidence="1">
    <location>
        <begin position="6"/>
        <end position="81"/>
    </location>
</feature>
<evidence type="ECO:0000313" key="3">
    <source>
        <dbReference type="Proteomes" id="UP000033618"/>
    </source>
</evidence>
<comment type="caution">
    <text evidence="2">The sequence shown here is derived from an EMBL/GenBank/DDBJ whole genome shotgun (WGS) entry which is preliminary data.</text>
</comment>
<dbReference type="InterPro" id="IPR015073">
    <property type="entry name" value="DUF1883"/>
</dbReference>
<dbReference type="PATRIC" id="fig|28092.6.peg.2352"/>
<dbReference type="EMBL" id="LAQU01000008">
    <property type="protein sequence ID" value="KKB63655.1"/>
    <property type="molecule type" value="Genomic_DNA"/>
</dbReference>
<dbReference type="RefSeq" id="WP_046152786.1">
    <property type="nucleotide sequence ID" value="NZ_CADFGU010000011.1"/>
</dbReference>
<proteinExistence type="predicted"/>
<dbReference type="Pfam" id="PF08980">
    <property type="entry name" value="DUF1883"/>
    <property type="match status" value="1"/>
</dbReference>
<organism evidence="2 3">
    <name type="scientific">Robbsia andropogonis</name>
    <dbReference type="NCBI Taxonomy" id="28092"/>
    <lineage>
        <taxon>Bacteria</taxon>
        <taxon>Pseudomonadati</taxon>
        <taxon>Pseudomonadota</taxon>
        <taxon>Betaproteobacteria</taxon>
        <taxon>Burkholderiales</taxon>
        <taxon>Burkholderiaceae</taxon>
        <taxon>Robbsia</taxon>
    </lineage>
</organism>
<dbReference type="OrthoDB" id="9142262at2"/>
<gene>
    <name evidence="2" type="ORF">WM40_09965</name>
</gene>
<dbReference type="Gene3D" id="4.10.1210.10">
    <property type="entry name" value="Atu1913-like"/>
    <property type="match status" value="1"/>
</dbReference>
<evidence type="ECO:0000313" key="2">
    <source>
        <dbReference type="EMBL" id="KKB63655.1"/>
    </source>
</evidence>
<sequence>MGHIRKREFLKHGDSVLVECSHKANVILLDDAEYGNYKAGRRYKSLGGQYQRYPAILSPDRMDWWNVVIDVEGTAQGMHYSIDFMKLP</sequence>
<evidence type="ECO:0000259" key="1">
    <source>
        <dbReference type="Pfam" id="PF08980"/>
    </source>
</evidence>
<protein>
    <recommendedName>
        <fullName evidence="1">DUF1883 domain-containing protein</fullName>
    </recommendedName>
</protein>
<name>A0A0F5K160_9BURK</name>